<gene>
    <name evidence="1" type="ORF">AXF42_Ash015690</name>
</gene>
<dbReference type="AlphaFoldDB" id="A0A2H9ZU30"/>
<dbReference type="EMBL" id="KZ453894">
    <property type="protein sequence ID" value="PKA46796.1"/>
    <property type="molecule type" value="Genomic_DNA"/>
</dbReference>
<dbReference type="Proteomes" id="UP000236161">
    <property type="component" value="Unassembled WGS sequence"/>
</dbReference>
<protein>
    <submittedName>
        <fullName evidence="1">Uncharacterized protein</fullName>
    </submittedName>
</protein>
<evidence type="ECO:0000313" key="1">
    <source>
        <dbReference type="EMBL" id="PKA46796.1"/>
    </source>
</evidence>
<evidence type="ECO:0000313" key="2">
    <source>
        <dbReference type="Proteomes" id="UP000236161"/>
    </source>
</evidence>
<sequence>MPILLPHMKEALLQVGTQNIAICVVVRPPTLIVRAVRAGLTRGTVNCDIGHLWSPVCITLMVVLDLSPAGWK</sequence>
<proteinExistence type="predicted"/>
<keyword evidence="2" id="KW-1185">Reference proteome</keyword>
<name>A0A2H9ZU30_9ASPA</name>
<accession>A0A2H9ZU30</accession>
<reference evidence="1 2" key="1">
    <citation type="journal article" date="2017" name="Nature">
        <title>The Apostasia genome and the evolution of orchids.</title>
        <authorList>
            <person name="Zhang G.Q."/>
            <person name="Liu K.W."/>
            <person name="Li Z."/>
            <person name="Lohaus R."/>
            <person name="Hsiao Y.Y."/>
            <person name="Niu S.C."/>
            <person name="Wang J.Y."/>
            <person name="Lin Y.C."/>
            <person name="Xu Q."/>
            <person name="Chen L.J."/>
            <person name="Yoshida K."/>
            <person name="Fujiwara S."/>
            <person name="Wang Z.W."/>
            <person name="Zhang Y.Q."/>
            <person name="Mitsuda N."/>
            <person name="Wang M."/>
            <person name="Liu G.H."/>
            <person name="Pecoraro L."/>
            <person name="Huang H.X."/>
            <person name="Xiao X.J."/>
            <person name="Lin M."/>
            <person name="Wu X.Y."/>
            <person name="Wu W.L."/>
            <person name="Chen Y.Y."/>
            <person name="Chang S.B."/>
            <person name="Sakamoto S."/>
            <person name="Ohme-Takagi M."/>
            <person name="Yagi M."/>
            <person name="Zeng S.J."/>
            <person name="Shen C.Y."/>
            <person name="Yeh C.M."/>
            <person name="Luo Y.B."/>
            <person name="Tsai W.C."/>
            <person name="Van de Peer Y."/>
            <person name="Liu Z.J."/>
        </authorList>
    </citation>
    <scope>NUCLEOTIDE SEQUENCE [LARGE SCALE GENOMIC DNA]</scope>
    <source>
        <strain evidence="2">cv. Shenzhen</strain>
        <tissue evidence="1">Stem</tissue>
    </source>
</reference>
<organism evidence="1 2">
    <name type="scientific">Apostasia shenzhenica</name>
    <dbReference type="NCBI Taxonomy" id="1088818"/>
    <lineage>
        <taxon>Eukaryota</taxon>
        <taxon>Viridiplantae</taxon>
        <taxon>Streptophyta</taxon>
        <taxon>Embryophyta</taxon>
        <taxon>Tracheophyta</taxon>
        <taxon>Spermatophyta</taxon>
        <taxon>Magnoliopsida</taxon>
        <taxon>Liliopsida</taxon>
        <taxon>Asparagales</taxon>
        <taxon>Orchidaceae</taxon>
        <taxon>Apostasioideae</taxon>
        <taxon>Apostasia</taxon>
    </lineage>
</organism>